<gene>
    <name evidence="3" type="ORF">S7S_04425</name>
</gene>
<feature type="signal peptide" evidence="2">
    <location>
        <begin position="1"/>
        <end position="19"/>
    </location>
</feature>
<keyword evidence="2" id="KW-0732">Signal</keyword>
<evidence type="ECO:0000313" key="3">
    <source>
        <dbReference type="EMBL" id="AJD47307.1"/>
    </source>
</evidence>
<dbReference type="AlphaFoldDB" id="A0A0B4XLR2"/>
<proteinExistence type="predicted"/>
<keyword evidence="1" id="KW-0472">Membrane</keyword>
<dbReference type="Pfam" id="PF20332">
    <property type="entry name" value="DUF6627"/>
    <property type="match status" value="1"/>
</dbReference>
<dbReference type="InterPro" id="IPR016924">
    <property type="entry name" value="UCP029543"/>
</dbReference>
<organism evidence="3 4">
    <name type="scientific">Isoalcanivorax pacificus W11-5</name>
    <dbReference type="NCBI Taxonomy" id="391936"/>
    <lineage>
        <taxon>Bacteria</taxon>
        <taxon>Pseudomonadati</taxon>
        <taxon>Pseudomonadota</taxon>
        <taxon>Gammaproteobacteria</taxon>
        <taxon>Oceanospirillales</taxon>
        <taxon>Alcanivoracaceae</taxon>
        <taxon>Isoalcanivorax</taxon>
    </lineage>
</organism>
<reference evidence="3 4" key="1">
    <citation type="journal article" date="2012" name="J. Bacteriol.">
        <title>Genome sequence of an alkane-degrading bacterium, Alcanivorax pacificus type strain W11-5, isolated from deep sea sediment.</title>
        <authorList>
            <person name="Lai Q."/>
            <person name="Shao Z."/>
        </authorList>
    </citation>
    <scope>NUCLEOTIDE SEQUENCE [LARGE SCALE GENOMIC DNA]</scope>
    <source>
        <strain evidence="3 4">W11-5</strain>
    </source>
</reference>
<keyword evidence="1" id="KW-1133">Transmembrane helix</keyword>
<evidence type="ECO:0000313" key="4">
    <source>
        <dbReference type="Proteomes" id="UP000006764"/>
    </source>
</evidence>
<dbReference type="EMBL" id="CP004387">
    <property type="protein sequence ID" value="AJD47307.1"/>
    <property type="molecule type" value="Genomic_DNA"/>
</dbReference>
<dbReference type="KEGG" id="apac:S7S_04425"/>
<dbReference type="STRING" id="391936.S7S_04425"/>
<evidence type="ECO:0000256" key="2">
    <source>
        <dbReference type="SAM" id="SignalP"/>
    </source>
</evidence>
<keyword evidence="4" id="KW-1185">Reference proteome</keyword>
<feature type="transmembrane region" description="Helical" evidence="1">
    <location>
        <begin position="98"/>
        <end position="121"/>
    </location>
</feature>
<dbReference type="HOGENOM" id="CLU_146041_0_1_6"/>
<dbReference type="PIRSF" id="PIRSF029543">
    <property type="entry name" value="UCP029543"/>
    <property type="match status" value="1"/>
</dbReference>
<accession>A0A0B4XLR2</accession>
<sequence>MLAVLFVTMQTLLVPAAHAAVTGAGQGMIGTAEVLQQESRAENEARIHAALARDDASSTLERFGVAPEQVDERLDRLSDSELASLADQAEDLPAGEGALGVLVFILVLLIILDLLGVTNVFPAI</sequence>
<dbReference type="OrthoDB" id="6080630at2"/>
<name>A0A0B4XLR2_9GAMM</name>
<keyword evidence="1" id="KW-0812">Transmembrane</keyword>
<feature type="chain" id="PRO_5002111261" description="PA2779 family protein" evidence="2">
    <location>
        <begin position="20"/>
        <end position="124"/>
    </location>
</feature>
<dbReference type="NCBIfam" id="NF033919">
    <property type="entry name" value="PA2779_fam"/>
    <property type="match status" value="1"/>
</dbReference>
<dbReference type="InterPro" id="IPR046735">
    <property type="entry name" value="PA2779-like"/>
</dbReference>
<evidence type="ECO:0000256" key="1">
    <source>
        <dbReference type="SAM" id="Phobius"/>
    </source>
</evidence>
<protein>
    <recommendedName>
        <fullName evidence="5">PA2779 family protein</fullName>
    </recommendedName>
</protein>
<dbReference type="Proteomes" id="UP000006764">
    <property type="component" value="Chromosome"/>
</dbReference>
<evidence type="ECO:0008006" key="5">
    <source>
        <dbReference type="Google" id="ProtNLM"/>
    </source>
</evidence>